<dbReference type="EMBL" id="KK207880">
    <property type="protein sequence ID" value="EZF50647.1"/>
    <property type="molecule type" value="Genomic_DNA"/>
</dbReference>
<dbReference type="HOGENOM" id="CLU_041452_0_0_1"/>
<reference evidence="3" key="1">
    <citation type="submission" date="2014-02" db="EMBL/GenBank/DDBJ databases">
        <title>The Genome Sequence of Trichophyton rubrum (morphotype fischeri) CBS 288.86.</title>
        <authorList>
            <consortium name="The Broad Institute Genomics Platform"/>
            <person name="Cuomo C.A."/>
            <person name="White T.C."/>
            <person name="Graser Y."/>
            <person name="Martinez-Rossi N."/>
            <person name="Heitman J."/>
            <person name="Young S.K."/>
            <person name="Zeng Q."/>
            <person name="Gargeya S."/>
            <person name="Abouelleil A."/>
            <person name="Alvarado L."/>
            <person name="Chapman S.B."/>
            <person name="Gainer-Dewar J."/>
            <person name="Goldberg J."/>
            <person name="Griggs A."/>
            <person name="Gujja S."/>
            <person name="Hansen M."/>
            <person name="Howarth C."/>
            <person name="Imamovic A."/>
            <person name="Larimer J."/>
            <person name="Martinez D."/>
            <person name="Murphy C."/>
            <person name="Pearson M.D."/>
            <person name="Persinoti G."/>
            <person name="Poon T."/>
            <person name="Priest M."/>
            <person name="Roberts A.D."/>
            <person name="Saif S."/>
            <person name="Shea T.D."/>
            <person name="Sykes S.N."/>
            <person name="Wortman J."/>
            <person name="Nusbaum C."/>
            <person name="Birren B."/>
        </authorList>
    </citation>
    <scope>NUCLEOTIDE SEQUENCE [LARGE SCALE GENOMIC DNA]</scope>
    <source>
        <strain evidence="3">CBS 288.86</strain>
    </source>
</reference>
<protein>
    <submittedName>
        <fullName evidence="3">Uncharacterized protein</fullName>
    </submittedName>
</protein>
<keyword evidence="2" id="KW-1133">Transmembrane helix</keyword>
<feature type="transmembrane region" description="Helical" evidence="2">
    <location>
        <begin position="240"/>
        <end position="262"/>
    </location>
</feature>
<dbReference type="Proteomes" id="UP000023758">
    <property type="component" value="Unassembled WGS sequence"/>
</dbReference>
<feature type="transmembrane region" description="Helical" evidence="2">
    <location>
        <begin position="334"/>
        <end position="355"/>
    </location>
</feature>
<gene>
    <name evidence="3" type="ORF">H103_05914</name>
</gene>
<dbReference type="PANTHER" id="PTHR41807:SF1">
    <property type="entry name" value="GLUTATHIONE TRANSFERASE 3"/>
    <property type="match status" value="1"/>
</dbReference>
<evidence type="ECO:0000256" key="1">
    <source>
        <dbReference type="SAM" id="MobiDB-lite"/>
    </source>
</evidence>
<keyword evidence="2" id="KW-0812">Transmembrane</keyword>
<dbReference type="GO" id="GO:0016020">
    <property type="term" value="C:membrane"/>
    <property type="evidence" value="ECO:0007669"/>
    <property type="project" value="TreeGrafter"/>
</dbReference>
<name>A0A022VWN7_TRIRU</name>
<dbReference type="InterPro" id="IPR038872">
    <property type="entry name" value="Put_GTT3"/>
</dbReference>
<evidence type="ECO:0000256" key="2">
    <source>
        <dbReference type="SAM" id="Phobius"/>
    </source>
</evidence>
<sequence length="358" mass="39195">MSAALPYLRALRKSDLVSLAELSDMKDFADMKKTELEAALDTHLSQNKNRLASESKLSDYYERLARPPRGSPIKKEPKVEVTSFDGSSSVKRSTRRRSVKPKEEVEATDESDESSSKSSPAPEPAPVATQTPSRPAIKFPSLPPSPAVVTDAIDRQTTRVRKSVSEAWDQSGMTERTHSLRSLLSSTSTIQILILILELSSVINAIMPWRKFTFPAIEVLNTSACTHNIPDLFNTFQPAFWSPLLLWTTTSVVLPSIIAYFFDINLKMSQSTSSTTRRSAAAAAAQDKGKVCGDPLVFNVAKALIASIVYGSGFNFWNMFSQTSVLKVVSAVPWGLQGLLTGSAICTLGSLYEAILRK</sequence>
<evidence type="ECO:0000313" key="3">
    <source>
        <dbReference type="EMBL" id="EZF50647.1"/>
    </source>
</evidence>
<organism evidence="3">
    <name type="scientific">Trichophyton rubrum CBS 288.86</name>
    <dbReference type="NCBI Taxonomy" id="1215330"/>
    <lineage>
        <taxon>Eukaryota</taxon>
        <taxon>Fungi</taxon>
        <taxon>Dikarya</taxon>
        <taxon>Ascomycota</taxon>
        <taxon>Pezizomycotina</taxon>
        <taxon>Eurotiomycetes</taxon>
        <taxon>Eurotiomycetidae</taxon>
        <taxon>Onygenales</taxon>
        <taxon>Arthrodermataceae</taxon>
        <taxon>Trichophyton</taxon>
    </lineage>
</organism>
<accession>A0A022VWN7</accession>
<dbReference type="PANTHER" id="PTHR41807">
    <property type="entry name" value="GLUTATHIONE TRANSFERASE 3"/>
    <property type="match status" value="1"/>
</dbReference>
<feature type="transmembrane region" description="Helical" evidence="2">
    <location>
        <begin position="296"/>
        <end position="314"/>
    </location>
</feature>
<dbReference type="OrthoDB" id="4034134at2759"/>
<dbReference type="AlphaFoldDB" id="A0A022VWN7"/>
<keyword evidence="2" id="KW-0472">Membrane</keyword>
<proteinExistence type="predicted"/>
<feature type="region of interest" description="Disordered" evidence="1">
    <location>
        <begin position="63"/>
        <end position="171"/>
    </location>
</feature>